<feature type="region of interest" description="Disordered" evidence="1">
    <location>
        <begin position="27"/>
        <end position="81"/>
    </location>
</feature>
<dbReference type="GeneID" id="69027207"/>
<feature type="compositionally biased region" description="Basic residues" evidence="1">
    <location>
        <begin position="167"/>
        <end position="176"/>
    </location>
</feature>
<evidence type="ECO:0000313" key="4">
    <source>
        <dbReference type="Proteomes" id="UP000002039"/>
    </source>
</evidence>
<dbReference type="InterPro" id="IPR039432">
    <property type="entry name" value="SRP9_dom"/>
</dbReference>
<sequence>MPYLSTSQEYLEQSALLLQAYPDTTRITTKYSYPRPKKSSSQPTSTKPKPAPTGTSTPSTQTQSQSQTQTQTPTPATITLKTFHPTSGICLKYRTNKAAEVGRLIAGLGKLASGAPVVEPIAADTGMAGDTEMTDAATAPASATATTSGPGAGAGGKGSSSGGGGGKSKKKGKGKK</sequence>
<accession>A0ABP2F3I1</accession>
<dbReference type="PANTHER" id="PTHR12834:SF12">
    <property type="entry name" value="SIGNAL RECOGNITION PARTICLE 9 KDA PROTEIN"/>
    <property type="match status" value="1"/>
</dbReference>
<dbReference type="RefSeq" id="XP_045276848.1">
    <property type="nucleotide sequence ID" value="XM_045420820.1"/>
</dbReference>
<evidence type="ECO:0000256" key="1">
    <source>
        <dbReference type="SAM" id="MobiDB-lite"/>
    </source>
</evidence>
<dbReference type="PANTHER" id="PTHR12834">
    <property type="entry name" value="SIGNAL RECOGNITION PARTICLE 9 KDA PROTEIN"/>
    <property type="match status" value="1"/>
</dbReference>
<feature type="compositionally biased region" description="Low complexity" evidence="1">
    <location>
        <begin position="30"/>
        <end position="77"/>
    </location>
</feature>
<dbReference type="EMBL" id="EQ999977">
    <property type="protein sequence ID" value="EEQ90035.1"/>
    <property type="molecule type" value="Genomic_DNA"/>
</dbReference>
<protein>
    <recommendedName>
        <fullName evidence="2">SRP9 domain-containing protein</fullName>
    </recommendedName>
</protein>
<feature type="region of interest" description="Disordered" evidence="1">
    <location>
        <begin position="126"/>
        <end position="176"/>
    </location>
</feature>
<feature type="compositionally biased region" description="Low complexity" evidence="1">
    <location>
        <begin position="136"/>
        <end position="149"/>
    </location>
</feature>
<feature type="domain" description="SRP9" evidence="2">
    <location>
        <begin position="4"/>
        <end position="113"/>
    </location>
</feature>
<keyword evidence="4" id="KW-1185">Reference proteome</keyword>
<evidence type="ECO:0000313" key="3">
    <source>
        <dbReference type="EMBL" id="EEQ90035.1"/>
    </source>
</evidence>
<gene>
    <name evidence="3" type="ORF">BDCG_05155</name>
</gene>
<dbReference type="InterPro" id="IPR039914">
    <property type="entry name" value="SRP9-like"/>
</dbReference>
<organism evidence="3 4">
    <name type="scientific">Ajellomyces dermatitidis (strain ER-3 / ATCC MYA-2586)</name>
    <name type="common">Blastomyces dermatitidis</name>
    <dbReference type="NCBI Taxonomy" id="559297"/>
    <lineage>
        <taxon>Eukaryota</taxon>
        <taxon>Fungi</taxon>
        <taxon>Dikarya</taxon>
        <taxon>Ascomycota</taxon>
        <taxon>Pezizomycotina</taxon>
        <taxon>Eurotiomycetes</taxon>
        <taxon>Eurotiomycetidae</taxon>
        <taxon>Onygenales</taxon>
        <taxon>Ajellomycetaceae</taxon>
        <taxon>Blastomyces</taxon>
    </lineage>
</organism>
<proteinExistence type="predicted"/>
<name>A0ABP2F3I1_AJEDR</name>
<evidence type="ECO:0000259" key="2">
    <source>
        <dbReference type="Pfam" id="PF05486"/>
    </source>
</evidence>
<feature type="compositionally biased region" description="Gly residues" evidence="1">
    <location>
        <begin position="150"/>
        <end position="166"/>
    </location>
</feature>
<reference evidence="4" key="1">
    <citation type="journal article" date="2015" name="PLoS Genet.">
        <title>The dynamic genome and transcriptome of the human fungal pathogen Blastomyces and close relative Emmonsia.</title>
        <authorList>
            <person name="Munoz J.F."/>
            <person name="Gauthier G.M."/>
            <person name="Desjardins C.A."/>
            <person name="Gallo J.E."/>
            <person name="Holder J."/>
            <person name="Sullivan T.D."/>
            <person name="Marty A.J."/>
            <person name="Carmen J.C."/>
            <person name="Chen Z."/>
            <person name="Ding L."/>
            <person name="Gujja S."/>
            <person name="Magrini V."/>
            <person name="Misas E."/>
            <person name="Mitreva M."/>
            <person name="Priest M."/>
            <person name="Saif S."/>
            <person name="Whiston E.A."/>
            <person name="Young S."/>
            <person name="Zeng Q."/>
            <person name="Goldman W.E."/>
            <person name="Mardis E.R."/>
            <person name="Taylor J.W."/>
            <person name="McEwen J.G."/>
            <person name="Clay O.K."/>
            <person name="Klein B.S."/>
            <person name="Cuomo C.A."/>
        </authorList>
    </citation>
    <scope>NUCLEOTIDE SEQUENCE [LARGE SCALE GENOMIC DNA]</scope>
    <source>
        <strain evidence="4">ER-3 / ATCC MYA-2586</strain>
    </source>
</reference>
<dbReference type="Proteomes" id="UP000002039">
    <property type="component" value="Unassembled WGS sequence"/>
</dbReference>
<dbReference type="Pfam" id="PF05486">
    <property type="entry name" value="SRP9-21"/>
    <property type="match status" value="1"/>
</dbReference>